<protein>
    <submittedName>
        <fullName evidence="2">Uncharacterized protein</fullName>
    </submittedName>
</protein>
<proteinExistence type="predicted"/>
<organism evidence="2 3">
    <name type="scientific">Kitasatospora putterlickiae</name>
    <dbReference type="NCBI Taxonomy" id="221725"/>
    <lineage>
        <taxon>Bacteria</taxon>
        <taxon>Bacillati</taxon>
        <taxon>Actinomycetota</taxon>
        <taxon>Actinomycetes</taxon>
        <taxon>Kitasatosporales</taxon>
        <taxon>Streptomycetaceae</taxon>
        <taxon>Kitasatospora</taxon>
    </lineage>
</organism>
<gene>
    <name evidence="2" type="ORF">GCM10009639_35870</name>
</gene>
<dbReference type="RefSeq" id="WP_344336413.1">
    <property type="nucleotide sequence ID" value="NZ_BAAAKJ010000196.1"/>
</dbReference>
<evidence type="ECO:0000313" key="2">
    <source>
        <dbReference type="EMBL" id="GAA1397933.1"/>
    </source>
</evidence>
<dbReference type="Proteomes" id="UP001499863">
    <property type="component" value="Unassembled WGS sequence"/>
</dbReference>
<comment type="caution">
    <text evidence="2">The sequence shown here is derived from an EMBL/GenBank/DDBJ whole genome shotgun (WGS) entry which is preliminary data.</text>
</comment>
<name>A0ABN1Y6V1_9ACTN</name>
<reference evidence="2 3" key="1">
    <citation type="journal article" date="2019" name="Int. J. Syst. Evol. Microbiol.">
        <title>The Global Catalogue of Microorganisms (GCM) 10K type strain sequencing project: providing services to taxonomists for standard genome sequencing and annotation.</title>
        <authorList>
            <consortium name="The Broad Institute Genomics Platform"/>
            <consortium name="The Broad Institute Genome Sequencing Center for Infectious Disease"/>
            <person name="Wu L."/>
            <person name="Ma J."/>
        </authorList>
    </citation>
    <scope>NUCLEOTIDE SEQUENCE [LARGE SCALE GENOMIC DNA]</scope>
    <source>
        <strain evidence="2 3">JCM 12393</strain>
    </source>
</reference>
<keyword evidence="3" id="KW-1185">Reference proteome</keyword>
<evidence type="ECO:0000256" key="1">
    <source>
        <dbReference type="SAM" id="MobiDB-lite"/>
    </source>
</evidence>
<feature type="compositionally biased region" description="Gly residues" evidence="1">
    <location>
        <begin position="498"/>
        <end position="514"/>
    </location>
</feature>
<feature type="region of interest" description="Disordered" evidence="1">
    <location>
        <begin position="485"/>
        <end position="518"/>
    </location>
</feature>
<dbReference type="EMBL" id="BAAAKJ010000196">
    <property type="protein sequence ID" value="GAA1397933.1"/>
    <property type="molecule type" value="Genomic_DNA"/>
</dbReference>
<sequence length="634" mass="67090">MTAGPRWLSEQQGPGGGNGGPLLLRRLDATGLDPLTLLVRESAQNSWDARVGDGTVDYRVELRTVRPSEAPAWRALLEHEAPTPAHLPLRGSLHRGTPRMLMVTDLGTKGLGGPTRADEVSDGASDFVAFVRNIGDSQDKESRGGTYGVGRVVFHLASAAHTVLVYTRCRVGDRLESRLIGWALHAKYTTATVQGPRSFTGRHYWGDVRDTGDGDAQRYVEPLVGEEADAVAGRLGLRAFPEEATGTTIAVIDPAFDHRTPEEAMAWIADAVVWHLWPKLIPGPNGEPPALRVTVVNDGEAVPVADPTRVPHLAPFVHAFRAMDRVVEHKTLRRVVGTFGLKPMIAPFGRPSEVAREAGVERVHHTCLMRPVDLVVKYLEGPAPSEEAMGYAAVFRADAGMDRAFAESEPATHDDWLVEKLSGTDQRLASHAMREIKRRMHEASSPVAQGREVGDGVSLAGMSRLMSGLMAGAPGQGGAAVFAQARPVPGSDPRPGGPHLGGGPSGATHAGGRGATAARGSAAARVRYLDDPYLDTVEGRPVLIQRFQLLDPGPHRVRAGLAVTIGGGGREDVPPQGAAVPEVIGWRPDGGAVSASSTLRAEGGDGTVWSLVVAPAPDTVTEIAVAAEHEDGAA</sequence>
<feature type="region of interest" description="Disordered" evidence="1">
    <location>
        <begin position="1"/>
        <end position="22"/>
    </location>
</feature>
<accession>A0ABN1Y6V1</accession>
<evidence type="ECO:0000313" key="3">
    <source>
        <dbReference type="Proteomes" id="UP001499863"/>
    </source>
</evidence>